<sequence>MRCRFPIPRLDDLLDQISGATIFTKLDLKRGGITDSSLDMVMNGRPLSRLMKGCMSGWQFISNFSSIMAPLTNFMKGKSFVWTKEVELAFQVVKEKLTTTPILILSNFSKVFKLHIDASKVAIGGVLSQGGRPVAYFSEKLTEPKSRHIRTQDKVSHKHGRWLAFIEKFTFVVKHKTGVSNRAVDALSKRSGLLVTMQVGVPGLDVIHDMVTMDPYFLVVLQGVQAEEKPDFFLYSLFKSSLVSKDTATNAGLYMPLLVPLQPWVYINMDFVLGLPRTQRGNDLIFVVVDCFSKMMHFIPCKKTIDAVNVAQLFFRDVYRLHGLPSSIVSDRDTRSLGNLLRCWVGDHVVYSAQPRGPLDLMTPRVSSSVPKKVQDFVAGLHDVNKAVHENLVRANSKYKQDADHKQRHVDFEEEIVEKINSNAYRLKLPSHIRCSDVFSVKHLIPYHGDSSDDDLAMNSRTNFVYPGGMMEAQVLKNGLTYKKDWLALSDMDAVRVCLLIVVELVFMGKKDRNCIPRHIVSLVEDLDAWNDYIWGLVDEDKNVFPDDCVGVLKDSAVDGKHQLGYENKRVNETLVEKNDLLLLEEGDGVLDSEGGGRNHESSNVEQEVALIKSTCSRPDMDNAKIACDGMSIDKAYGKNEHTYSQENTSTLDVLIKAFDYSNDHPEINVLGDVNEVDRYVPNMNHHATPKPVHHEENNMTIKYRRVEHQPVDELIDGQKDKTTLLQEHVKVDPDYYSNGIRYHVPWRDVEKETIVENNEEKLATAAYLVSKRAWGFTEQGLSRKQPLTFGDPVQTALAYRESMLQYFWNHKVEAQKIVLMDEVSCPSYTKLNTQIVTPLVPVQLVSRLHNNFDLLKSYIGILLNLKKSLDFSMEPLLPILIQYWRHEQTARLRFEMPYNIWCGGCNSMILKGVRFNTDSTKNARPPSPSSFPSAFRQLISRFWSGKPERRPGFDEIVSILERYAERVEEDPNLLKCQDDCYGQTGNQSLPIPPGALAHVPRRAAPIPDSLYSISEFMDCMEKALSQNGNNLTLFVSL</sequence>
<dbReference type="Pfam" id="PF17919">
    <property type="entry name" value="RT_RNaseH_2"/>
    <property type="match status" value="1"/>
</dbReference>
<dbReference type="GO" id="GO:0003964">
    <property type="term" value="F:RNA-directed DNA polymerase activity"/>
    <property type="evidence" value="ECO:0007669"/>
    <property type="project" value="UniProtKB-KW"/>
</dbReference>
<comment type="caution">
    <text evidence="3">The sequence shown here is derived from an EMBL/GenBank/DDBJ whole genome shotgun (WGS) entry which is preliminary data.</text>
</comment>
<dbReference type="InterPro" id="IPR043128">
    <property type="entry name" value="Rev_trsase/Diguanyl_cyclase"/>
</dbReference>
<dbReference type="EMBL" id="BQNB010011408">
    <property type="protein sequence ID" value="GJS90185.1"/>
    <property type="molecule type" value="Genomic_DNA"/>
</dbReference>
<feature type="domain" description="Reverse transcriptase/retrotransposon-derived protein RNase H-like" evidence="2">
    <location>
        <begin position="82"/>
        <end position="147"/>
    </location>
</feature>
<keyword evidence="3" id="KW-0808">Transferase</keyword>
<dbReference type="PANTHER" id="PTHR37984:SF5">
    <property type="entry name" value="PROTEIN NYNRIN-LIKE"/>
    <property type="match status" value="1"/>
</dbReference>
<dbReference type="Pfam" id="PF04502">
    <property type="entry name" value="Saf4_Yju2"/>
    <property type="match status" value="1"/>
</dbReference>
<keyword evidence="1" id="KW-0511">Multifunctional enzyme</keyword>
<keyword evidence="3" id="KW-0695">RNA-directed DNA polymerase</keyword>
<reference evidence="3" key="2">
    <citation type="submission" date="2022-01" db="EMBL/GenBank/DDBJ databases">
        <authorList>
            <person name="Yamashiro T."/>
            <person name="Shiraishi A."/>
            <person name="Satake H."/>
            <person name="Nakayama K."/>
        </authorList>
    </citation>
    <scope>NUCLEOTIDE SEQUENCE</scope>
</reference>
<dbReference type="InterPro" id="IPR050951">
    <property type="entry name" value="Retrovirus_Pol_polyprotein"/>
</dbReference>
<protein>
    <submittedName>
        <fullName evidence="3">Reverse transcriptase domain-containing protein</fullName>
    </submittedName>
</protein>
<dbReference type="Gene3D" id="3.30.70.270">
    <property type="match status" value="1"/>
</dbReference>
<keyword evidence="4" id="KW-1185">Reference proteome</keyword>
<dbReference type="InterPro" id="IPR036397">
    <property type="entry name" value="RNaseH_sf"/>
</dbReference>
<proteinExistence type="predicted"/>
<dbReference type="InterPro" id="IPR043502">
    <property type="entry name" value="DNA/RNA_pol_sf"/>
</dbReference>
<reference evidence="3" key="1">
    <citation type="journal article" date="2022" name="Int. J. Mol. Sci.">
        <title>Draft Genome of Tanacetum Coccineum: Genomic Comparison of Closely Related Tanacetum-Family Plants.</title>
        <authorList>
            <person name="Yamashiro T."/>
            <person name="Shiraishi A."/>
            <person name="Nakayama K."/>
            <person name="Satake H."/>
        </authorList>
    </citation>
    <scope>NUCLEOTIDE SEQUENCE</scope>
</reference>
<dbReference type="SUPFAM" id="SSF56672">
    <property type="entry name" value="DNA/RNA polymerases"/>
    <property type="match status" value="1"/>
</dbReference>
<dbReference type="Gene3D" id="3.30.420.10">
    <property type="entry name" value="Ribonuclease H-like superfamily/Ribonuclease H"/>
    <property type="match status" value="1"/>
</dbReference>
<dbReference type="PANTHER" id="PTHR37984">
    <property type="entry name" value="PROTEIN CBG26694"/>
    <property type="match status" value="1"/>
</dbReference>
<evidence type="ECO:0000256" key="1">
    <source>
        <dbReference type="ARBA" id="ARBA00023268"/>
    </source>
</evidence>
<dbReference type="Gene3D" id="1.10.510.10">
    <property type="entry name" value="Transferase(Phosphotransferase) domain 1"/>
    <property type="match status" value="1"/>
</dbReference>
<dbReference type="InterPro" id="IPR012337">
    <property type="entry name" value="RNaseH-like_sf"/>
</dbReference>
<evidence type="ECO:0000313" key="3">
    <source>
        <dbReference type="EMBL" id="GJS90185.1"/>
    </source>
</evidence>
<evidence type="ECO:0000313" key="4">
    <source>
        <dbReference type="Proteomes" id="UP001151760"/>
    </source>
</evidence>
<dbReference type="Proteomes" id="UP001151760">
    <property type="component" value="Unassembled WGS sequence"/>
</dbReference>
<accession>A0ABQ4ZJU9</accession>
<gene>
    <name evidence="3" type="ORF">Tco_0772821</name>
</gene>
<name>A0ABQ4ZJU9_9ASTR</name>
<organism evidence="3 4">
    <name type="scientific">Tanacetum coccineum</name>
    <dbReference type="NCBI Taxonomy" id="301880"/>
    <lineage>
        <taxon>Eukaryota</taxon>
        <taxon>Viridiplantae</taxon>
        <taxon>Streptophyta</taxon>
        <taxon>Embryophyta</taxon>
        <taxon>Tracheophyta</taxon>
        <taxon>Spermatophyta</taxon>
        <taxon>Magnoliopsida</taxon>
        <taxon>eudicotyledons</taxon>
        <taxon>Gunneridae</taxon>
        <taxon>Pentapetalae</taxon>
        <taxon>asterids</taxon>
        <taxon>campanulids</taxon>
        <taxon>Asterales</taxon>
        <taxon>Asteraceae</taxon>
        <taxon>Asteroideae</taxon>
        <taxon>Anthemideae</taxon>
        <taxon>Anthemidinae</taxon>
        <taxon>Tanacetum</taxon>
    </lineage>
</organism>
<evidence type="ECO:0000259" key="2">
    <source>
        <dbReference type="Pfam" id="PF17919"/>
    </source>
</evidence>
<dbReference type="InterPro" id="IPR041577">
    <property type="entry name" value="RT_RNaseH_2"/>
</dbReference>
<keyword evidence="3" id="KW-0548">Nucleotidyltransferase</keyword>
<dbReference type="InterPro" id="IPR007590">
    <property type="entry name" value="Saf4/Yju2"/>
</dbReference>
<dbReference type="SUPFAM" id="SSF53098">
    <property type="entry name" value="Ribonuclease H-like"/>
    <property type="match status" value="1"/>
</dbReference>